<proteinExistence type="predicted"/>
<evidence type="ECO:0000313" key="2">
    <source>
        <dbReference type="EMBL" id="MBM7131120.1"/>
    </source>
</evidence>
<feature type="compositionally biased region" description="Basic and acidic residues" evidence="1">
    <location>
        <begin position="16"/>
        <end position="26"/>
    </location>
</feature>
<sequence length="56" mass="6287">MNAMNLDSPLDQLGGDVRRTSPDPREGYVLNPWSGMYQETEATYHDRLHVAEALPA</sequence>
<keyword evidence="3" id="KW-1185">Reference proteome</keyword>
<accession>A0ABS2KJB8</accession>
<name>A0ABS2KJB8_9GAMM</name>
<evidence type="ECO:0000313" key="3">
    <source>
        <dbReference type="Proteomes" id="UP001430193"/>
    </source>
</evidence>
<feature type="region of interest" description="Disordered" evidence="1">
    <location>
        <begin position="1"/>
        <end position="26"/>
    </location>
</feature>
<gene>
    <name evidence="2" type="ORF">ISS99_16465</name>
</gene>
<dbReference type="Proteomes" id="UP001430193">
    <property type="component" value="Unassembled WGS sequence"/>
</dbReference>
<comment type="caution">
    <text evidence="2">The sequence shown here is derived from an EMBL/GenBank/DDBJ whole genome shotgun (WGS) entry which is preliminary data.</text>
</comment>
<protein>
    <submittedName>
        <fullName evidence="2">Uncharacterized protein</fullName>
    </submittedName>
</protein>
<reference evidence="2" key="1">
    <citation type="submission" date="2020-10" db="EMBL/GenBank/DDBJ databases">
        <title>Phylogeny of dyella-like bacteria.</title>
        <authorList>
            <person name="Fu J."/>
        </authorList>
    </citation>
    <scope>NUCLEOTIDE SEQUENCE</scope>
    <source>
        <strain evidence="2">DHON07</strain>
    </source>
</reference>
<organism evidence="2 3">
    <name type="scientific">Dyella mobilis</name>
    <dbReference type="NCBI Taxonomy" id="1849582"/>
    <lineage>
        <taxon>Bacteria</taxon>
        <taxon>Pseudomonadati</taxon>
        <taxon>Pseudomonadota</taxon>
        <taxon>Gammaproteobacteria</taxon>
        <taxon>Lysobacterales</taxon>
        <taxon>Rhodanobacteraceae</taxon>
        <taxon>Dyella</taxon>
    </lineage>
</organism>
<evidence type="ECO:0000256" key="1">
    <source>
        <dbReference type="SAM" id="MobiDB-lite"/>
    </source>
</evidence>
<dbReference type="RefSeq" id="WP_204632726.1">
    <property type="nucleotide sequence ID" value="NZ_BSOC01000005.1"/>
</dbReference>
<dbReference type="EMBL" id="JADIKF010000040">
    <property type="protein sequence ID" value="MBM7131120.1"/>
    <property type="molecule type" value="Genomic_DNA"/>
</dbReference>